<evidence type="ECO:0000313" key="3">
    <source>
        <dbReference type="Proteomes" id="UP000235145"/>
    </source>
</evidence>
<sequence>MSVLPPTSAHALPPSYGSLMTTDDSSILDFYPNDFDVDSDGKRFLWQGICKLPFIDEERLLASTKMIEKDLTEEEAKRNAENPDKLFLHISENLALRIITSFNNEGSIEQKTGLSGDINGFVHPNLEPEYVRDSNGCGNDLDVLCVYYDSPCFSLHIPHVLEGTSIPELITWTSKRS</sequence>
<gene>
    <name evidence="2" type="ORF">LSAT_V11C300151900</name>
</gene>
<dbReference type="Proteomes" id="UP000235145">
    <property type="component" value="Unassembled WGS sequence"/>
</dbReference>
<dbReference type="Pfam" id="PF17846">
    <property type="entry name" value="XRN_M"/>
    <property type="match status" value="1"/>
</dbReference>
<dbReference type="PANTHER" id="PTHR12341">
    <property type="entry name" value="5'-&gt;3' EXORIBONUCLEASE"/>
    <property type="match status" value="1"/>
</dbReference>
<organism evidence="2 3">
    <name type="scientific">Lactuca sativa</name>
    <name type="common">Garden lettuce</name>
    <dbReference type="NCBI Taxonomy" id="4236"/>
    <lineage>
        <taxon>Eukaryota</taxon>
        <taxon>Viridiplantae</taxon>
        <taxon>Streptophyta</taxon>
        <taxon>Embryophyta</taxon>
        <taxon>Tracheophyta</taxon>
        <taxon>Spermatophyta</taxon>
        <taxon>Magnoliopsida</taxon>
        <taxon>eudicotyledons</taxon>
        <taxon>Gunneridae</taxon>
        <taxon>Pentapetalae</taxon>
        <taxon>asterids</taxon>
        <taxon>campanulids</taxon>
        <taxon>Asterales</taxon>
        <taxon>Asteraceae</taxon>
        <taxon>Cichorioideae</taxon>
        <taxon>Cichorieae</taxon>
        <taxon>Lactucinae</taxon>
        <taxon>Lactuca</taxon>
    </lineage>
</organism>
<protein>
    <recommendedName>
        <fullName evidence="1">Xrn1 helical domain-containing protein</fullName>
    </recommendedName>
</protein>
<accession>A0A9R1W400</accession>
<reference evidence="2 3" key="1">
    <citation type="journal article" date="2017" name="Nat. Commun.">
        <title>Genome assembly with in vitro proximity ligation data and whole-genome triplication in lettuce.</title>
        <authorList>
            <person name="Reyes-Chin-Wo S."/>
            <person name="Wang Z."/>
            <person name="Yang X."/>
            <person name="Kozik A."/>
            <person name="Arikit S."/>
            <person name="Song C."/>
            <person name="Xia L."/>
            <person name="Froenicke L."/>
            <person name="Lavelle D.O."/>
            <person name="Truco M.J."/>
            <person name="Xia R."/>
            <person name="Zhu S."/>
            <person name="Xu C."/>
            <person name="Xu H."/>
            <person name="Xu X."/>
            <person name="Cox K."/>
            <person name="Korf I."/>
            <person name="Meyers B.C."/>
            <person name="Michelmore R.W."/>
        </authorList>
    </citation>
    <scope>NUCLEOTIDE SEQUENCE [LARGE SCALE GENOMIC DNA]</scope>
    <source>
        <strain evidence="3">cv. Salinas</strain>
        <tissue evidence="2">Seedlings</tissue>
    </source>
</reference>
<feature type="domain" description="Xrn1 helical" evidence="1">
    <location>
        <begin position="1"/>
        <end position="170"/>
    </location>
</feature>
<evidence type="ECO:0000313" key="2">
    <source>
        <dbReference type="EMBL" id="KAJ0215498.1"/>
    </source>
</evidence>
<dbReference type="PANTHER" id="PTHR12341:SF62">
    <property type="entry name" value="5'-3' EXORIBONUCLEASE 3-LIKE"/>
    <property type="match status" value="1"/>
</dbReference>
<evidence type="ECO:0000259" key="1">
    <source>
        <dbReference type="Pfam" id="PF17846"/>
    </source>
</evidence>
<dbReference type="AlphaFoldDB" id="A0A9R1W400"/>
<dbReference type="Gene3D" id="1.25.40.1050">
    <property type="match status" value="1"/>
</dbReference>
<dbReference type="EMBL" id="NBSK02000003">
    <property type="protein sequence ID" value="KAJ0215498.1"/>
    <property type="molecule type" value="Genomic_DNA"/>
</dbReference>
<dbReference type="InterPro" id="IPR027073">
    <property type="entry name" value="5_3_exoribonuclease"/>
</dbReference>
<proteinExistence type="predicted"/>
<dbReference type="InterPro" id="IPR041412">
    <property type="entry name" value="Xrn1_helical"/>
</dbReference>
<keyword evidence="3" id="KW-1185">Reference proteome</keyword>
<name>A0A9R1W400_LACSA</name>
<comment type="caution">
    <text evidence="2">The sequence shown here is derived from an EMBL/GenBank/DDBJ whole genome shotgun (WGS) entry which is preliminary data.</text>
</comment>